<dbReference type="GO" id="GO:0042597">
    <property type="term" value="C:periplasmic space"/>
    <property type="evidence" value="ECO:0007669"/>
    <property type="project" value="UniProtKB-SubCell"/>
</dbReference>
<accession>A0A975EYV6</accession>
<dbReference type="AlphaFoldDB" id="A0A975EYV6"/>
<name>A0A975EYV6_9SPIR</name>
<organism evidence="5 6">
    <name type="scientific">Treponema parvum</name>
    <dbReference type="NCBI Taxonomy" id="138851"/>
    <lineage>
        <taxon>Bacteria</taxon>
        <taxon>Pseudomonadati</taxon>
        <taxon>Spirochaetota</taxon>
        <taxon>Spirochaetia</taxon>
        <taxon>Spirochaetales</taxon>
        <taxon>Treponemataceae</taxon>
        <taxon>Treponema</taxon>
    </lineage>
</organism>
<evidence type="ECO:0000256" key="4">
    <source>
        <dbReference type="SAM" id="SignalP"/>
    </source>
</evidence>
<evidence type="ECO:0000256" key="3">
    <source>
        <dbReference type="SAM" id="Coils"/>
    </source>
</evidence>
<proteinExistence type="inferred from homology"/>
<feature type="coiled-coil region" evidence="3">
    <location>
        <begin position="389"/>
        <end position="416"/>
    </location>
</feature>
<dbReference type="PANTHER" id="PTHR43649:SF12">
    <property type="entry name" value="DIACETYLCHITOBIOSE BINDING PROTEIN DASA"/>
    <property type="match status" value="1"/>
</dbReference>
<reference evidence="5" key="2">
    <citation type="journal article" date="2021" name="Microbiol. Resour. Announc.">
        <title>Complete Genome Sequences of Three Human Oral Treponema parvum Isolates.</title>
        <authorList>
            <person name="Zeng H."/>
            <person name="Watt R.M."/>
        </authorList>
    </citation>
    <scope>NUCLEOTIDE SEQUENCE</scope>
    <source>
        <strain evidence="5">ATCC 700773</strain>
    </source>
</reference>
<dbReference type="EMBL" id="CP054257">
    <property type="protein sequence ID" value="QTQ11230.1"/>
    <property type="molecule type" value="Genomic_DNA"/>
</dbReference>
<comment type="similarity">
    <text evidence="2">Belongs to the bacterial solute-binding protein 1 family.</text>
</comment>
<comment type="subcellular location">
    <subcellularLocation>
        <location evidence="1">Periplasm</location>
    </subcellularLocation>
</comment>
<dbReference type="InterPro" id="IPR006059">
    <property type="entry name" value="SBP"/>
</dbReference>
<dbReference type="InterPro" id="IPR050490">
    <property type="entry name" value="Bact_solute-bd_prot1"/>
</dbReference>
<dbReference type="Gene3D" id="3.40.190.10">
    <property type="entry name" value="Periplasmic binding protein-like II"/>
    <property type="match status" value="1"/>
</dbReference>
<dbReference type="Pfam" id="PF01547">
    <property type="entry name" value="SBP_bac_1"/>
    <property type="match status" value="1"/>
</dbReference>
<evidence type="ECO:0000313" key="6">
    <source>
        <dbReference type="Proteomes" id="UP000671995"/>
    </source>
</evidence>
<keyword evidence="3" id="KW-0175">Coiled coil</keyword>
<evidence type="ECO:0000256" key="2">
    <source>
        <dbReference type="ARBA" id="ARBA00008520"/>
    </source>
</evidence>
<feature type="signal peptide" evidence="4">
    <location>
        <begin position="1"/>
        <end position="20"/>
    </location>
</feature>
<keyword evidence="4" id="KW-0732">Signal</keyword>
<dbReference type="RefSeq" id="WP_210118025.1">
    <property type="nucleotide sequence ID" value="NZ_CP054257.1"/>
</dbReference>
<reference evidence="5" key="1">
    <citation type="submission" date="2020-05" db="EMBL/GenBank/DDBJ databases">
        <authorList>
            <person name="Zeng H."/>
            <person name="Chan Y.K."/>
            <person name="Watt R.M."/>
        </authorList>
    </citation>
    <scope>NUCLEOTIDE SEQUENCE</scope>
    <source>
        <strain evidence="5">ATCC 700773</strain>
    </source>
</reference>
<dbReference type="SUPFAM" id="SSF53850">
    <property type="entry name" value="Periplasmic binding protein-like II"/>
    <property type="match status" value="1"/>
</dbReference>
<feature type="chain" id="PRO_5037724084" evidence="4">
    <location>
        <begin position="21"/>
        <end position="416"/>
    </location>
</feature>
<dbReference type="PANTHER" id="PTHR43649">
    <property type="entry name" value="ARABINOSE-BINDING PROTEIN-RELATED"/>
    <property type="match status" value="1"/>
</dbReference>
<sequence length="416" mass="46011">MKKNLLSVLALFFAFSLLFAGGAKDEGAAQGVTTVRIALWDYDVAGSVYPALFAEFEKANPDIKIEVVNAPANDYETKLTTMLASGDSIDVFFAKSNTSYPTVVEMDFAKDLNPLIKKYNYDVKPYGTVLKQHYEINGGLYALPFRTNDWVLYYNKAMFDKAGLPYPTNDMTWEKFFETGKKLSHGDEYGSAFYPKPGFIVPVLIGAVDGFDISVSDFNLLVPAAKKVKAAMDEGAWEKFAESVSLSKDQTFFFHGKWGMFYDGSWFTQMLEARKDLGFKYGIVKSPYWAGTAKKGFATSTPVLMSSTTKKESAAWRLITGICGAEGAKMVAKSMLVPGYMSGDIMNTFKESTKLDESSMKALTNNVSYGLGAASVNLAKLSAAFNQELESFLTNNQSAEKMAENLNKRRTEILKK</sequence>
<evidence type="ECO:0000256" key="1">
    <source>
        <dbReference type="ARBA" id="ARBA00004418"/>
    </source>
</evidence>
<protein>
    <submittedName>
        <fullName evidence="5">Extracellular solute-binding protein</fullName>
    </submittedName>
</protein>
<gene>
    <name evidence="5" type="ORF">HRI96_02880</name>
</gene>
<evidence type="ECO:0000313" key="5">
    <source>
        <dbReference type="EMBL" id="QTQ11230.1"/>
    </source>
</evidence>
<dbReference type="Proteomes" id="UP000671995">
    <property type="component" value="Chromosome"/>
</dbReference>